<dbReference type="InterPro" id="IPR036100">
    <property type="entry name" value="QueA_sf"/>
</dbReference>
<keyword evidence="7" id="KW-1185">Reference proteome</keyword>
<dbReference type="EC" id="2.4.99.17" evidence="5"/>
<keyword evidence="6" id="KW-0413">Isomerase</keyword>
<evidence type="ECO:0000256" key="5">
    <source>
        <dbReference type="HAMAP-Rule" id="MF_00113"/>
    </source>
</evidence>
<dbReference type="OrthoDB" id="9805933at2"/>
<keyword evidence="3 5" id="KW-0949">S-adenosyl-L-methionine</keyword>
<dbReference type="AlphaFoldDB" id="A0A134B8A3"/>
<reference evidence="7" key="1">
    <citation type="submission" date="2016-01" db="EMBL/GenBank/DDBJ databases">
        <authorList>
            <person name="Mitreva M."/>
            <person name="Pepin K.H."/>
            <person name="Mihindukulasuriya K.A."/>
            <person name="Fulton R."/>
            <person name="Fronick C."/>
            <person name="O'Laughlin M."/>
            <person name="Miner T."/>
            <person name="Herter B."/>
            <person name="Rosa B.A."/>
            <person name="Cordes M."/>
            <person name="Tomlinson C."/>
            <person name="Wollam A."/>
            <person name="Palsikar V.B."/>
            <person name="Mardis E.R."/>
            <person name="Wilson R.K."/>
        </authorList>
    </citation>
    <scope>NUCLEOTIDE SEQUENCE [LARGE SCALE GENOMIC DNA]</scope>
    <source>
        <strain evidence="7">KA00683</strain>
    </source>
</reference>
<comment type="caution">
    <text evidence="6">The sequence shown here is derived from an EMBL/GenBank/DDBJ whole genome shotgun (WGS) entry which is preliminary data.</text>
</comment>
<dbReference type="Gene3D" id="2.40.10.240">
    <property type="entry name" value="QueA-like"/>
    <property type="match status" value="1"/>
</dbReference>
<dbReference type="HAMAP" id="MF_00113">
    <property type="entry name" value="QueA"/>
    <property type="match status" value="1"/>
</dbReference>
<dbReference type="PANTHER" id="PTHR30307:SF0">
    <property type="entry name" value="S-ADENOSYLMETHIONINE:TRNA RIBOSYLTRANSFERASE-ISOMERASE"/>
    <property type="match status" value="1"/>
</dbReference>
<dbReference type="GO" id="GO:0008616">
    <property type="term" value="P:tRNA queuosine(34) biosynthetic process"/>
    <property type="evidence" value="ECO:0007669"/>
    <property type="project" value="UniProtKB-UniRule"/>
</dbReference>
<dbReference type="RefSeq" id="WP_060935417.1">
    <property type="nucleotide sequence ID" value="NZ_KQ960446.1"/>
</dbReference>
<comment type="function">
    <text evidence="5">Transfers and isomerizes the ribose moiety from AdoMet to the 7-aminomethyl group of 7-deazaguanine (preQ1-tRNA) to give epoxyqueuosine (oQ-tRNA).</text>
</comment>
<dbReference type="InterPro" id="IPR003699">
    <property type="entry name" value="QueA"/>
</dbReference>
<dbReference type="GO" id="GO:0051075">
    <property type="term" value="F:S-adenosylmethionine:tRNA ribosyltransferase-isomerase activity"/>
    <property type="evidence" value="ECO:0007669"/>
    <property type="project" value="UniProtKB-EC"/>
</dbReference>
<evidence type="ECO:0000313" key="7">
    <source>
        <dbReference type="Proteomes" id="UP000070224"/>
    </source>
</evidence>
<dbReference type="UniPathway" id="UPA00392"/>
<evidence type="ECO:0000256" key="1">
    <source>
        <dbReference type="ARBA" id="ARBA00022490"/>
    </source>
</evidence>
<keyword evidence="4 5" id="KW-0671">Queuosine biosynthesis</keyword>
<evidence type="ECO:0000313" key="6">
    <source>
        <dbReference type="EMBL" id="KXB76171.1"/>
    </source>
</evidence>
<accession>A0A134B8A3</accession>
<comment type="catalytic activity">
    <reaction evidence="5">
        <text>7-aminomethyl-7-carbaguanosine(34) in tRNA + S-adenosyl-L-methionine = epoxyqueuosine(34) in tRNA + adenine + L-methionine + 2 H(+)</text>
        <dbReference type="Rhea" id="RHEA:32155"/>
        <dbReference type="Rhea" id="RHEA-COMP:10342"/>
        <dbReference type="Rhea" id="RHEA-COMP:18582"/>
        <dbReference type="ChEBI" id="CHEBI:15378"/>
        <dbReference type="ChEBI" id="CHEBI:16708"/>
        <dbReference type="ChEBI" id="CHEBI:57844"/>
        <dbReference type="ChEBI" id="CHEBI:59789"/>
        <dbReference type="ChEBI" id="CHEBI:82833"/>
        <dbReference type="ChEBI" id="CHEBI:194443"/>
        <dbReference type="EC" id="2.4.99.17"/>
    </reaction>
</comment>
<organism evidence="6 7">
    <name type="scientific">Porphyromonas somerae</name>
    <dbReference type="NCBI Taxonomy" id="322095"/>
    <lineage>
        <taxon>Bacteria</taxon>
        <taxon>Pseudomonadati</taxon>
        <taxon>Bacteroidota</taxon>
        <taxon>Bacteroidia</taxon>
        <taxon>Bacteroidales</taxon>
        <taxon>Porphyromonadaceae</taxon>
        <taxon>Porphyromonas</taxon>
    </lineage>
</organism>
<comment type="pathway">
    <text evidence="5">tRNA modification; tRNA-queuosine biosynthesis.</text>
</comment>
<dbReference type="SUPFAM" id="SSF111337">
    <property type="entry name" value="QueA-like"/>
    <property type="match status" value="1"/>
</dbReference>
<keyword evidence="1 5" id="KW-0963">Cytoplasm</keyword>
<dbReference type="EMBL" id="LSDK01000076">
    <property type="protein sequence ID" value="KXB76171.1"/>
    <property type="molecule type" value="Genomic_DNA"/>
</dbReference>
<protein>
    <recommendedName>
        <fullName evidence="5">S-adenosylmethionine:tRNA ribosyltransferase-isomerase</fullName>
        <ecNumber evidence="5">2.4.99.17</ecNumber>
    </recommendedName>
    <alternativeName>
        <fullName evidence="5">Queuosine biosynthesis protein QueA</fullName>
    </alternativeName>
</protein>
<proteinExistence type="inferred from homology"/>
<gene>
    <name evidence="5" type="primary">queA</name>
    <name evidence="6" type="ORF">HMPREF3185_01108</name>
</gene>
<evidence type="ECO:0000256" key="2">
    <source>
        <dbReference type="ARBA" id="ARBA00022679"/>
    </source>
</evidence>
<sequence length="406" mass="45766">MNIRPQEIQIADYDYPLPDERIAKYPLADRSSSKLLRYQAGQIEEFTFRDLPRLLPEGAVLVRNNSKVIRARLLFHKDSGARIEIFCLDPASPTSYELSLGERHSCSWHCLIGNAKRFKEGTQLTRLLHREGQGEVTLTAERGEEGIIHFSWDNDAYTFGELLELMGILPIPPYLGRETEEQDLTTYQTVYAETEGSVAAPTAGLHFTPAVFEELRAQGTPVLDVTLHVGAGTFRPVKADHIGDHEMHAELISVSRLTLLALREHIGQIIAVGTTSVRTLESLYHLAIALRRQPDTPPTALHVEQWLPYEEGADEELTTEEALDTLLSYLDAQGEDTLVFPTSIIIAPSYRYRVIRGMVTNFHQPHSTLLLLIAALIGDDWHRVYDWALTHDFRFLSYGDSSLLLP</sequence>
<evidence type="ECO:0000256" key="3">
    <source>
        <dbReference type="ARBA" id="ARBA00022691"/>
    </source>
</evidence>
<keyword evidence="2 5" id="KW-0808">Transferase</keyword>
<dbReference type="PATRIC" id="fig|322095.3.peg.1092"/>
<evidence type="ECO:0000256" key="4">
    <source>
        <dbReference type="ARBA" id="ARBA00022785"/>
    </source>
</evidence>
<name>A0A134B8A3_9PORP</name>
<comment type="similarity">
    <text evidence="5">Belongs to the QueA family.</text>
</comment>
<comment type="subunit">
    <text evidence="5">Monomer.</text>
</comment>
<dbReference type="PANTHER" id="PTHR30307">
    <property type="entry name" value="S-ADENOSYLMETHIONINE:TRNA RIBOSYLTRANSFERASE-ISOMERASE"/>
    <property type="match status" value="1"/>
</dbReference>
<dbReference type="GO" id="GO:0005737">
    <property type="term" value="C:cytoplasm"/>
    <property type="evidence" value="ECO:0007669"/>
    <property type="project" value="UniProtKB-SubCell"/>
</dbReference>
<dbReference type="Proteomes" id="UP000070224">
    <property type="component" value="Unassembled WGS sequence"/>
</dbReference>
<dbReference type="Gene3D" id="3.40.1780.10">
    <property type="entry name" value="QueA-like"/>
    <property type="match status" value="1"/>
</dbReference>
<dbReference type="Pfam" id="PF02547">
    <property type="entry name" value="Queuosine_synth"/>
    <property type="match status" value="1"/>
</dbReference>
<dbReference type="InterPro" id="IPR042119">
    <property type="entry name" value="QueA_dom2"/>
</dbReference>
<dbReference type="InterPro" id="IPR042118">
    <property type="entry name" value="QueA_dom1"/>
</dbReference>
<dbReference type="STRING" id="322095.HMPREF3185_01108"/>
<comment type="subcellular location">
    <subcellularLocation>
        <location evidence="5">Cytoplasm</location>
    </subcellularLocation>
</comment>